<organism evidence="1 2">
    <name type="scientific">Glacieibacterium frigidum</name>
    <dbReference type="NCBI Taxonomy" id="2593303"/>
    <lineage>
        <taxon>Bacteria</taxon>
        <taxon>Pseudomonadati</taxon>
        <taxon>Pseudomonadota</taxon>
        <taxon>Alphaproteobacteria</taxon>
        <taxon>Sphingomonadales</taxon>
        <taxon>Sphingosinicellaceae</taxon>
        <taxon>Glacieibacterium</taxon>
    </lineage>
</organism>
<dbReference type="EMBL" id="VJWA01000002">
    <property type="protein sequence ID" value="TRW14884.1"/>
    <property type="molecule type" value="Genomic_DNA"/>
</dbReference>
<dbReference type="Gene3D" id="1.10.620.20">
    <property type="entry name" value="Ribonucleotide Reductase, subunit A"/>
    <property type="match status" value="1"/>
</dbReference>
<name>A0A552U9I9_9SPHN</name>
<dbReference type="AlphaFoldDB" id="A0A552U9I9"/>
<accession>A0A552U9I9</accession>
<dbReference type="OrthoDB" id="581372at2"/>
<comment type="caution">
    <text evidence="1">The sequence shown here is derived from an EMBL/GenBank/DDBJ whole genome shotgun (WGS) entry which is preliminary data.</text>
</comment>
<protein>
    <submittedName>
        <fullName evidence="1">Ferritin-like domain-containing protein</fullName>
    </submittedName>
</protein>
<dbReference type="InterPro" id="IPR012348">
    <property type="entry name" value="RNR-like"/>
</dbReference>
<evidence type="ECO:0000313" key="1">
    <source>
        <dbReference type="EMBL" id="TRW14884.1"/>
    </source>
</evidence>
<dbReference type="InterPro" id="IPR009078">
    <property type="entry name" value="Ferritin-like_SF"/>
</dbReference>
<sequence>MGWTLDDIDWRAFDAARVDPDLLALVKAAALVEANADDYVAYLRGVFAGDAAFLAQVERWGIEEARHGAALGRWAMHADPDWDFDRALNDFRAGYHIDTQATASIRGCLGGELLARQVVETGTSSFYTALRDASTEPVLRGIAQRIAADEFAHYRLFARAAATRARLPLRTRLRVAATRFAEAGDDELGWAWFAANVLSRDPRATYAPGIHTRAYAARALRLYRRTHIDSGVAMLLRAVSLAPGGMLHRAVSGMLWAVVRTRVAFAN</sequence>
<keyword evidence="2" id="KW-1185">Reference proteome</keyword>
<dbReference type="GO" id="GO:0016491">
    <property type="term" value="F:oxidoreductase activity"/>
    <property type="evidence" value="ECO:0007669"/>
    <property type="project" value="InterPro"/>
</dbReference>
<dbReference type="SUPFAM" id="SSF47240">
    <property type="entry name" value="Ferritin-like"/>
    <property type="match status" value="1"/>
</dbReference>
<evidence type="ECO:0000313" key="2">
    <source>
        <dbReference type="Proteomes" id="UP000317894"/>
    </source>
</evidence>
<dbReference type="RefSeq" id="WP_144335054.1">
    <property type="nucleotide sequence ID" value="NZ_VJWA01000002.1"/>
</dbReference>
<gene>
    <name evidence="1" type="ORF">FMM06_14535</name>
</gene>
<proteinExistence type="predicted"/>
<reference evidence="1 2" key="1">
    <citation type="submission" date="2019-07" db="EMBL/GenBank/DDBJ databases">
        <title>Novel species isolated from glacier.</title>
        <authorList>
            <person name="Liu Q."/>
            <person name="Xin Y.-H."/>
        </authorList>
    </citation>
    <scope>NUCLEOTIDE SEQUENCE [LARGE SCALE GENOMIC DNA]</scope>
    <source>
        <strain evidence="1 2">LB1R16</strain>
    </source>
</reference>
<dbReference type="Proteomes" id="UP000317894">
    <property type="component" value="Unassembled WGS sequence"/>
</dbReference>
<dbReference type="CDD" id="cd00657">
    <property type="entry name" value="Ferritin_like"/>
    <property type="match status" value="1"/>
</dbReference>